<dbReference type="PANTHER" id="PTHR33604">
    <property type="entry name" value="OSJNBA0004B13.7 PROTEIN"/>
    <property type="match status" value="1"/>
</dbReference>
<dbReference type="EMBL" id="JBAMMX010000007">
    <property type="protein sequence ID" value="KAK6936899.1"/>
    <property type="molecule type" value="Genomic_DNA"/>
</dbReference>
<dbReference type="InterPro" id="IPR029044">
    <property type="entry name" value="Nucleotide-diphossugar_trans"/>
</dbReference>
<keyword evidence="2" id="KW-1185">Reference proteome</keyword>
<sequence>MSLPKRSSFLPLLFFFLLILSLSALFFFYSCSYRSSLHFSNSLSFNPISSPSSPNFILTIKLLTFNRLQSLSRCLLSLSKADYAHDRVNLHIYIDHFSHVENNTNGSANLENSRKILNFVDRFAWNFGEKLVHYRTGNVGLQAQWLEAWWPSSDDEFAFVVEDDLEVSPLYYKFLKNLITNYYYNDSNFSPSIYGASLQRPRFVPGKHGNKLQVDSGTRLFLYQLVGTWGQLLFPKPWKEFRLWYDVHKTKGIKPLLPGMVTTGWYKKLGERIWTPWFIKFVHSRGYFNIYTNFLQERALSISHRDAGVNYGKTVGPDSNLLDESNIDFDLLEAKPLSDLKWYDFCFSEVHPGREVRNFDELGPVLQSVSKRDTVILVSIFWASEPLIRNLLCHFEKHNIRNFILYGPNSDFTLDLARRGHPVIDANSFLDSSGAYKLIGSEKSNAEQIKEILTKMNIIKKCLSSGLSSWLVEANLLSVNGAPYLDSLDPSSDIFVGKNTGLLFIRSSSFTRKIWSDKIINKVTAKAHASASQDLFSRDGRYFVYIIEESLARLGAKIKMMDESSFIMNLGTGNDNHPSLGDGKKMVSWSSLVSFDLIKKQLVELGMWIIDDDDLSCASVICHQL</sequence>
<reference evidence="1 2" key="1">
    <citation type="submission" date="2023-12" db="EMBL/GenBank/DDBJ databases">
        <title>A high-quality genome assembly for Dillenia turbinata (Dilleniales).</title>
        <authorList>
            <person name="Chanderbali A."/>
        </authorList>
    </citation>
    <scope>NUCLEOTIDE SEQUENCE [LARGE SCALE GENOMIC DNA]</scope>
    <source>
        <strain evidence="1">LSX21</strain>
        <tissue evidence="1">Leaf</tissue>
    </source>
</reference>
<evidence type="ECO:0000313" key="2">
    <source>
        <dbReference type="Proteomes" id="UP001370490"/>
    </source>
</evidence>
<name>A0AAN8ZDR2_9MAGN</name>
<proteinExistence type="predicted"/>
<accession>A0AAN8ZDR2</accession>
<dbReference type="Gene3D" id="3.90.550.10">
    <property type="entry name" value="Spore Coat Polysaccharide Biosynthesis Protein SpsA, Chain A"/>
    <property type="match status" value="1"/>
</dbReference>
<dbReference type="PROSITE" id="PS51257">
    <property type="entry name" value="PROKAR_LIPOPROTEIN"/>
    <property type="match status" value="1"/>
</dbReference>
<dbReference type="SUPFAM" id="SSF53448">
    <property type="entry name" value="Nucleotide-diphospho-sugar transferases"/>
    <property type="match status" value="1"/>
</dbReference>
<dbReference type="Proteomes" id="UP001370490">
    <property type="component" value="Unassembled WGS sequence"/>
</dbReference>
<gene>
    <name evidence="1" type="ORF">RJ641_033929</name>
</gene>
<organism evidence="1 2">
    <name type="scientific">Dillenia turbinata</name>
    <dbReference type="NCBI Taxonomy" id="194707"/>
    <lineage>
        <taxon>Eukaryota</taxon>
        <taxon>Viridiplantae</taxon>
        <taxon>Streptophyta</taxon>
        <taxon>Embryophyta</taxon>
        <taxon>Tracheophyta</taxon>
        <taxon>Spermatophyta</taxon>
        <taxon>Magnoliopsida</taxon>
        <taxon>eudicotyledons</taxon>
        <taxon>Gunneridae</taxon>
        <taxon>Pentapetalae</taxon>
        <taxon>Dilleniales</taxon>
        <taxon>Dilleniaceae</taxon>
        <taxon>Dillenia</taxon>
    </lineage>
</organism>
<dbReference type="PANTHER" id="PTHR33604:SF3">
    <property type="entry name" value="OSJNBA0004B13.7 PROTEIN"/>
    <property type="match status" value="1"/>
</dbReference>
<protein>
    <submittedName>
        <fullName evidence="1">Uncharacterized protein</fullName>
    </submittedName>
</protein>
<comment type="caution">
    <text evidence="1">The sequence shown here is derived from an EMBL/GenBank/DDBJ whole genome shotgun (WGS) entry which is preliminary data.</text>
</comment>
<dbReference type="AlphaFoldDB" id="A0AAN8ZDR2"/>
<evidence type="ECO:0000313" key="1">
    <source>
        <dbReference type="EMBL" id="KAK6936899.1"/>
    </source>
</evidence>